<keyword evidence="3" id="KW-1185">Reference proteome</keyword>
<name>M0E8N3_9EURY</name>
<reference evidence="2 3" key="1">
    <citation type="journal article" date="2014" name="PLoS Genet.">
        <title>Phylogenetically driven sequencing of extremely halophilic archaea reveals strategies for static and dynamic osmo-response.</title>
        <authorList>
            <person name="Becker E.A."/>
            <person name="Seitzer P.M."/>
            <person name="Tritt A."/>
            <person name="Larsen D."/>
            <person name="Krusor M."/>
            <person name="Yao A.I."/>
            <person name="Wu D."/>
            <person name="Madern D."/>
            <person name="Eisen J.A."/>
            <person name="Darling A.E."/>
            <person name="Facciotti M.T."/>
        </authorList>
    </citation>
    <scope>NUCLEOTIDE SEQUENCE [LARGE SCALE GENOMIC DNA]</scope>
    <source>
        <strain evidence="2 3">DSM 10284</strain>
    </source>
</reference>
<comment type="caution">
    <text evidence="2">The sequence shown here is derived from an EMBL/GenBank/DDBJ whole genome shotgun (WGS) entry which is preliminary data.</text>
</comment>
<dbReference type="PATRIC" id="fig|1227466.3.peg.3015"/>
<dbReference type="Pfam" id="PF12840">
    <property type="entry name" value="HTH_20"/>
    <property type="match status" value="1"/>
</dbReference>
<dbReference type="SUPFAM" id="SSF46785">
    <property type="entry name" value="Winged helix' DNA-binding domain"/>
    <property type="match status" value="1"/>
</dbReference>
<dbReference type="STRING" id="1227466.C464_15125"/>
<dbReference type="AlphaFoldDB" id="M0E8N3"/>
<evidence type="ECO:0008006" key="4">
    <source>
        <dbReference type="Google" id="ProtNLM"/>
    </source>
</evidence>
<organism evidence="2 3">
    <name type="scientific">Halorubrum coriense DSM 10284</name>
    <dbReference type="NCBI Taxonomy" id="1227466"/>
    <lineage>
        <taxon>Archaea</taxon>
        <taxon>Methanobacteriati</taxon>
        <taxon>Methanobacteriota</taxon>
        <taxon>Stenosarchaea group</taxon>
        <taxon>Halobacteria</taxon>
        <taxon>Halobacteriales</taxon>
        <taxon>Haloferacaceae</taxon>
        <taxon>Halorubrum</taxon>
    </lineage>
</organism>
<dbReference type="EMBL" id="AOJL01000060">
    <property type="protein sequence ID" value="ELZ44176.1"/>
    <property type="molecule type" value="Genomic_DNA"/>
</dbReference>
<evidence type="ECO:0000313" key="3">
    <source>
        <dbReference type="Proteomes" id="UP000011509"/>
    </source>
</evidence>
<accession>M0E8N3</accession>
<proteinExistence type="predicted"/>
<dbReference type="InterPro" id="IPR036388">
    <property type="entry name" value="WH-like_DNA-bd_sf"/>
</dbReference>
<dbReference type="InterPro" id="IPR036390">
    <property type="entry name" value="WH_DNA-bd_sf"/>
</dbReference>
<sequence>MKPIRALGREYSMEILGATEEPTSVTRLSDSLDVPIATCYRRVGELVAVGLLEATPAAEADASRASLYQRTTDAVGIRFAPVPSLFAWTCVREAVGTDASALESAAEAESEGRVRIAPMSGSAPDTAAVTERPPAWSDE</sequence>
<protein>
    <recommendedName>
        <fullName evidence="4">ArsR family transcriptional regulator</fullName>
    </recommendedName>
</protein>
<dbReference type="RefSeq" id="WP_006114550.1">
    <property type="nucleotide sequence ID" value="NZ_AOJL01000060.1"/>
</dbReference>
<dbReference type="Proteomes" id="UP000011509">
    <property type="component" value="Unassembled WGS sequence"/>
</dbReference>
<evidence type="ECO:0000313" key="2">
    <source>
        <dbReference type="EMBL" id="ELZ44176.1"/>
    </source>
</evidence>
<gene>
    <name evidence="2" type="ORF">C464_15125</name>
</gene>
<evidence type="ECO:0000256" key="1">
    <source>
        <dbReference type="SAM" id="MobiDB-lite"/>
    </source>
</evidence>
<feature type="region of interest" description="Disordered" evidence="1">
    <location>
        <begin position="106"/>
        <end position="139"/>
    </location>
</feature>
<dbReference type="OrthoDB" id="199042at2157"/>
<dbReference type="Gene3D" id="1.10.10.10">
    <property type="entry name" value="Winged helix-like DNA-binding domain superfamily/Winged helix DNA-binding domain"/>
    <property type="match status" value="1"/>
</dbReference>